<keyword evidence="4" id="KW-0488">Methylation</keyword>
<evidence type="ECO:0000256" key="2">
    <source>
        <dbReference type="ARBA" id="ARBA00010142"/>
    </source>
</evidence>
<organism evidence="10 11">
    <name type="scientific">Paramecium primaurelia</name>
    <dbReference type="NCBI Taxonomy" id="5886"/>
    <lineage>
        <taxon>Eukaryota</taxon>
        <taxon>Sar</taxon>
        <taxon>Alveolata</taxon>
        <taxon>Ciliophora</taxon>
        <taxon>Intramacronucleata</taxon>
        <taxon>Oligohymenophorea</taxon>
        <taxon>Peniculida</taxon>
        <taxon>Parameciidae</taxon>
        <taxon>Paramecium</taxon>
    </lineage>
</organism>
<accession>A0A8S1JVG6</accession>
<name>A0A8S1JVG6_PARPR</name>
<evidence type="ECO:0000256" key="3">
    <source>
        <dbReference type="ARBA" id="ARBA00022475"/>
    </source>
</evidence>
<evidence type="ECO:0000313" key="11">
    <source>
        <dbReference type="Proteomes" id="UP000688137"/>
    </source>
</evidence>
<proteinExistence type="inferred from homology"/>
<evidence type="ECO:0000256" key="1">
    <source>
        <dbReference type="ARBA" id="ARBA00004342"/>
    </source>
</evidence>
<evidence type="ECO:0000256" key="7">
    <source>
        <dbReference type="ARBA" id="ARBA00023136"/>
    </source>
</evidence>
<keyword evidence="7" id="KW-0472">Membrane</keyword>
<comment type="caution">
    <text evidence="10">The sequence shown here is derived from an EMBL/GenBank/DDBJ whole genome shotgun (WGS) entry which is preliminary data.</text>
</comment>
<dbReference type="InterPro" id="IPR001806">
    <property type="entry name" value="Small_GTPase"/>
</dbReference>
<dbReference type="SMART" id="SM00173">
    <property type="entry name" value="RAS"/>
    <property type="match status" value="1"/>
</dbReference>
<dbReference type="NCBIfam" id="TIGR00231">
    <property type="entry name" value="small_GTP"/>
    <property type="match status" value="1"/>
</dbReference>
<evidence type="ECO:0000256" key="8">
    <source>
        <dbReference type="ARBA" id="ARBA00023288"/>
    </source>
</evidence>
<comment type="subcellular location">
    <subcellularLocation>
        <location evidence="1">Cell membrane</location>
        <topology evidence="1">Lipid-anchor</topology>
        <orientation evidence="1">Cytoplasmic side</orientation>
    </subcellularLocation>
</comment>
<reference evidence="10" key="1">
    <citation type="submission" date="2021-01" db="EMBL/GenBank/DDBJ databases">
        <authorList>
            <consortium name="Genoscope - CEA"/>
            <person name="William W."/>
        </authorList>
    </citation>
    <scope>NUCLEOTIDE SEQUENCE</scope>
</reference>
<keyword evidence="9" id="KW-0636">Prenylation</keyword>
<dbReference type="OMA" id="PRHKDVT"/>
<dbReference type="GO" id="GO:0007264">
    <property type="term" value="P:small GTPase-mediated signal transduction"/>
    <property type="evidence" value="ECO:0007669"/>
    <property type="project" value="InterPro"/>
</dbReference>
<dbReference type="SMART" id="SM00175">
    <property type="entry name" value="RAB"/>
    <property type="match status" value="1"/>
</dbReference>
<dbReference type="InterPro" id="IPR003578">
    <property type="entry name" value="Small_GTPase_Rho"/>
</dbReference>
<dbReference type="InterPro" id="IPR005225">
    <property type="entry name" value="Small_GTP-bd"/>
</dbReference>
<dbReference type="PROSITE" id="PS51421">
    <property type="entry name" value="RAS"/>
    <property type="match status" value="1"/>
</dbReference>
<dbReference type="GO" id="GO:0005886">
    <property type="term" value="C:plasma membrane"/>
    <property type="evidence" value="ECO:0007669"/>
    <property type="project" value="UniProtKB-SubCell"/>
</dbReference>
<dbReference type="PROSITE" id="PS51419">
    <property type="entry name" value="RAB"/>
    <property type="match status" value="1"/>
</dbReference>
<dbReference type="GO" id="GO:0003924">
    <property type="term" value="F:GTPase activity"/>
    <property type="evidence" value="ECO:0007669"/>
    <property type="project" value="InterPro"/>
</dbReference>
<dbReference type="PANTHER" id="PTHR24072">
    <property type="entry name" value="RHO FAMILY GTPASE"/>
    <property type="match status" value="1"/>
</dbReference>
<protein>
    <submittedName>
        <fullName evidence="10">Uncharacterized protein</fullName>
    </submittedName>
</protein>
<keyword evidence="6" id="KW-0342">GTP-binding</keyword>
<dbReference type="AlphaFoldDB" id="A0A8S1JVG6"/>
<dbReference type="Pfam" id="PF00071">
    <property type="entry name" value="Ras"/>
    <property type="match status" value="1"/>
</dbReference>
<keyword evidence="8" id="KW-0449">Lipoprotein</keyword>
<dbReference type="SMART" id="SM00174">
    <property type="entry name" value="RHO"/>
    <property type="match status" value="1"/>
</dbReference>
<keyword evidence="11" id="KW-1185">Reference proteome</keyword>
<comment type="similarity">
    <text evidence="2">Belongs to the small GTPase superfamily. Rho family.</text>
</comment>
<dbReference type="FunFam" id="3.40.50.300:FF:000983">
    <property type="entry name" value="Rho family GTPase"/>
    <property type="match status" value="1"/>
</dbReference>
<evidence type="ECO:0000256" key="9">
    <source>
        <dbReference type="ARBA" id="ARBA00023289"/>
    </source>
</evidence>
<evidence type="ECO:0000256" key="6">
    <source>
        <dbReference type="ARBA" id="ARBA00023134"/>
    </source>
</evidence>
<dbReference type="EMBL" id="CAJJDM010000008">
    <property type="protein sequence ID" value="CAD8046642.1"/>
    <property type="molecule type" value="Genomic_DNA"/>
</dbReference>
<sequence length="197" mass="22176">MAEPLTIKLLVVGDGSVGKTCILLSYTTDKFPTDYVPTVFDNYQSKVQIDGHDVNLSLWDTAGQEGYNQVRQLSYDGTDVFLIVYSVTENTTFQNALEKWYPELNKDKFAQVPKLIVGNKIDMRDEGNSRHIKKSAAEQLVKNINAQLFEVSALTQEGLKPLFDTAIKIAYDKKQKEIMDSKKSQQPAQTNSCCQLI</sequence>
<keyword evidence="3" id="KW-1003">Cell membrane</keyword>
<keyword evidence="5" id="KW-0547">Nucleotide-binding</keyword>
<dbReference type="Proteomes" id="UP000688137">
    <property type="component" value="Unassembled WGS sequence"/>
</dbReference>
<evidence type="ECO:0000256" key="4">
    <source>
        <dbReference type="ARBA" id="ARBA00022481"/>
    </source>
</evidence>
<dbReference type="PROSITE" id="PS51420">
    <property type="entry name" value="RHO"/>
    <property type="match status" value="1"/>
</dbReference>
<evidence type="ECO:0000313" key="10">
    <source>
        <dbReference type="EMBL" id="CAD8046642.1"/>
    </source>
</evidence>
<dbReference type="CDD" id="cd00157">
    <property type="entry name" value="Rho"/>
    <property type="match status" value="1"/>
</dbReference>
<dbReference type="GO" id="GO:0005525">
    <property type="term" value="F:GTP binding"/>
    <property type="evidence" value="ECO:0007669"/>
    <property type="project" value="UniProtKB-KW"/>
</dbReference>
<gene>
    <name evidence="10" type="ORF">PPRIM_AZ9-3.1.T0110021</name>
</gene>
<evidence type="ECO:0000256" key="5">
    <source>
        <dbReference type="ARBA" id="ARBA00022741"/>
    </source>
</evidence>